<dbReference type="GeneID" id="54991477"/>
<name>A0A346NSW4_9CAUD</name>
<dbReference type="InterPro" id="IPR020130">
    <property type="entry name" value="O-spanin_T7likevirus"/>
</dbReference>
<accession>A0A346NSW4</accession>
<dbReference type="KEGG" id="vg:54991477"/>
<dbReference type="EMBL" id="MH059632">
    <property type="protein sequence ID" value="AXR70228.1"/>
    <property type="molecule type" value="Genomic_DNA"/>
</dbReference>
<dbReference type="Pfam" id="PF17531">
    <property type="entry name" value="O_Spanin_T7"/>
    <property type="match status" value="1"/>
</dbReference>
<protein>
    <submittedName>
        <fullName evidence="1">Rz1 lysis protein</fullName>
    </submittedName>
</protein>
<evidence type="ECO:0000313" key="1">
    <source>
        <dbReference type="EMBL" id="AXR70228.1"/>
    </source>
</evidence>
<reference evidence="1 2" key="1">
    <citation type="journal article" name="Viruses">
        <title>Unlocking the Potential of 46 New Bacteriophages for Biocontrol of Dickeya Solani.</title>
        <authorList>
            <person name="Carstens A.B."/>
            <person name="Djurhuus A.M."/>
            <person name="Kot W."/>
            <person name="Jacobs-Sera D."/>
            <person name="Hatfull G.F."/>
            <person name="Hansen L.H."/>
        </authorList>
    </citation>
    <scope>NUCLEOTIDE SEQUENCE [LARGE SCALE GENOMIC DNA]</scope>
</reference>
<dbReference type="RefSeq" id="YP_009800971.1">
    <property type="nucleotide sequence ID" value="NC_047961.1"/>
</dbReference>
<dbReference type="Proteomes" id="UP000246267">
    <property type="component" value="Segment"/>
</dbReference>
<organism evidence="1 2">
    <name type="scientific">Dickeya phage Dagda</name>
    <dbReference type="NCBI Taxonomy" id="2163630"/>
    <lineage>
        <taxon>Viruses</taxon>
        <taxon>Duplodnaviria</taxon>
        <taxon>Heunggongvirae</taxon>
        <taxon>Uroviricota</taxon>
        <taxon>Caudoviricetes</taxon>
        <taxon>Autographivirales</taxon>
        <taxon>Autotranscriptaviridae</taxon>
        <taxon>Studiervirinae</taxon>
        <taxon>Aarhusvirus</taxon>
        <taxon>Aarhusvirus dagda</taxon>
    </lineage>
</organism>
<proteinExistence type="predicted"/>
<sequence length="123" mass="13803">MVTAWDTMSGTLRLSWKALRAKMHGRPLCWRNKMTSKSNSQNKAGFIKRTWQRTKLIPLGLLMIYVSLVTGCASGSQPVRPLSPQVQVDQALMVTPNFQETLLKYLSVNPDVPMSGLNDSKRP</sequence>
<keyword evidence="2" id="KW-1185">Reference proteome</keyword>
<evidence type="ECO:0000313" key="2">
    <source>
        <dbReference type="Proteomes" id="UP000246267"/>
    </source>
</evidence>
<dbReference type="GO" id="GO:0019076">
    <property type="term" value="P:viral release from host cell"/>
    <property type="evidence" value="ECO:0007669"/>
    <property type="project" value="InterPro"/>
</dbReference>